<dbReference type="HOGENOM" id="CLU_3428153_0_0_11"/>
<organism evidence="1 2">
    <name type="scientific">Candidatus Neomicrothrix parvicella RN1</name>
    <dbReference type="NCBI Taxonomy" id="1229780"/>
    <lineage>
        <taxon>Bacteria</taxon>
        <taxon>Bacillati</taxon>
        <taxon>Actinomycetota</taxon>
        <taxon>Acidimicrobiia</taxon>
        <taxon>Acidimicrobiales</taxon>
        <taxon>Microthrixaceae</taxon>
        <taxon>Candidatus Neomicrothrix</taxon>
    </lineage>
</organism>
<dbReference type="EMBL" id="CANL01000034">
    <property type="protein sequence ID" value="CCM64405.1"/>
    <property type="molecule type" value="Genomic_DNA"/>
</dbReference>
<keyword evidence="2" id="KW-1185">Reference proteome</keyword>
<gene>
    <name evidence="1" type="ORF">BN381_40019</name>
</gene>
<dbReference type="Proteomes" id="UP000018291">
    <property type="component" value="Unassembled WGS sequence"/>
</dbReference>
<evidence type="ECO:0000313" key="2">
    <source>
        <dbReference type="Proteomes" id="UP000018291"/>
    </source>
</evidence>
<dbReference type="AlphaFoldDB" id="R4Z169"/>
<sequence>MSTLRPSQSVALGVTRKFGS</sequence>
<protein>
    <submittedName>
        <fullName evidence="1">Uncharacterized protein</fullName>
    </submittedName>
</protein>
<name>R4Z169_9ACTN</name>
<proteinExistence type="predicted"/>
<accession>R4Z169</accession>
<reference evidence="1 2" key="1">
    <citation type="journal article" date="2013" name="ISME J.">
        <title>Metabolic model for the filamentous 'Candidatus Microthrix parvicella' based on genomic and metagenomic analyses.</title>
        <authorList>
            <person name="Jon McIlroy S."/>
            <person name="Kristiansen R."/>
            <person name="Albertsen M."/>
            <person name="Michael Karst S."/>
            <person name="Rossetti S."/>
            <person name="Lund Nielsen J."/>
            <person name="Tandoi V."/>
            <person name="James Seviour R."/>
            <person name="Nielsen P.H."/>
        </authorList>
    </citation>
    <scope>NUCLEOTIDE SEQUENCE [LARGE SCALE GENOMIC DNA]</scope>
    <source>
        <strain evidence="1 2">RN1</strain>
    </source>
</reference>
<evidence type="ECO:0000313" key="1">
    <source>
        <dbReference type="EMBL" id="CCM64405.1"/>
    </source>
</evidence>
<comment type="caution">
    <text evidence="1">The sequence shown here is derived from an EMBL/GenBank/DDBJ whole genome shotgun (WGS) entry which is preliminary data.</text>
</comment>